<gene>
    <name evidence="7" type="ORF">JL09_g3968</name>
</gene>
<dbReference type="VEuPathDB" id="FungiDB:C5L36_0C07330"/>
<keyword evidence="5" id="KW-0520">NAD</keyword>
<dbReference type="eggNOG" id="KOG2278">
    <property type="taxonomic scope" value="Eukaryota"/>
</dbReference>
<reference evidence="8" key="1">
    <citation type="journal article" date="2014" name="Microb. Cell Fact.">
        <title>Exploiting Issatchenkia orientalis SD108 for succinic acid production.</title>
        <authorList>
            <person name="Xiao H."/>
            <person name="Shao Z."/>
            <person name="Jiang Y."/>
            <person name="Dole S."/>
            <person name="Zhao H."/>
        </authorList>
    </citation>
    <scope>NUCLEOTIDE SEQUENCE [LARGE SCALE GENOMIC DNA]</scope>
    <source>
        <strain evidence="8">SD108</strain>
    </source>
</reference>
<comment type="caution">
    <text evidence="7">The sequence shown here is derived from an EMBL/GenBank/DDBJ whole genome shotgun (WGS) entry which is preliminary data.</text>
</comment>
<comment type="function">
    <text evidence="1">Catalyzes the last step of tRNA splicing, the transfer of the splice junction 2'-phosphate from ligated tRNA to NAD to produce ADP-ribose 1''-2'' cyclic phosphate.</text>
</comment>
<dbReference type="InterPro" id="IPR002745">
    <property type="entry name" value="Ptrans_KptA/Tpt1"/>
</dbReference>
<dbReference type="Gene3D" id="1.10.10.970">
    <property type="entry name" value="RNA 2'-phosphotransferase, Tpt1/KptA family, N-terminal domain"/>
    <property type="match status" value="1"/>
</dbReference>
<dbReference type="GO" id="GO:0005634">
    <property type="term" value="C:nucleus"/>
    <property type="evidence" value="ECO:0007669"/>
    <property type="project" value="EnsemblFungi"/>
</dbReference>
<evidence type="ECO:0000256" key="4">
    <source>
        <dbReference type="ARBA" id="ARBA00022679"/>
    </source>
</evidence>
<dbReference type="Pfam" id="PF01885">
    <property type="entry name" value="PTS_2-RNA"/>
    <property type="match status" value="1"/>
</dbReference>
<evidence type="ECO:0000313" key="8">
    <source>
        <dbReference type="Proteomes" id="UP000029867"/>
    </source>
</evidence>
<dbReference type="PANTHER" id="PTHR12684:SF2">
    <property type="entry name" value="TRNA 2'-PHOSPHOTRANSFERASE 1"/>
    <property type="match status" value="1"/>
</dbReference>
<dbReference type="SUPFAM" id="SSF56399">
    <property type="entry name" value="ADP-ribosylation"/>
    <property type="match status" value="1"/>
</dbReference>
<sequence length="238" mass="26212">MPDSKSNIAAIDAKRDIRISKSLAKLLRHNAKSEGLSIDSDGYVPLSEIISHNYMKTNHATIDDIMRIVETNSKKRFKLKQTGAHSYHICALQGHSIPSIAYGQSENLAPIVDTWPKFIVHGTYVEKLPLIIESGGLSKMSRNHIHFTFAIPAKFAKYVSNSDDDIGGTVISGIRSSCNCLIVMDVEKLKGSNLPFFQSKNGVILSPGDQNGFISTDFIEKIIDHKRGDITKSILSGK</sequence>
<dbReference type="GO" id="GO:0006388">
    <property type="term" value="P:tRNA splicing, via endonucleolytic cleavage and ligation"/>
    <property type="evidence" value="ECO:0007669"/>
    <property type="project" value="EnsemblFungi"/>
</dbReference>
<proteinExistence type="inferred from homology"/>
<dbReference type="GO" id="GO:0000215">
    <property type="term" value="F:tRNA 2'-phosphotransferase activity"/>
    <property type="evidence" value="ECO:0007669"/>
    <property type="project" value="UniProtKB-EC"/>
</dbReference>
<dbReference type="Proteomes" id="UP000029867">
    <property type="component" value="Unassembled WGS sequence"/>
</dbReference>
<evidence type="ECO:0000256" key="3">
    <source>
        <dbReference type="ARBA" id="ARBA00012007"/>
    </source>
</evidence>
<dbReference type="EMBL" id="JQFK01000050">
    <property type="protein sequence ID" value="KGK36886.1"/>
    <property type="molecule type" value="Genomic_DNA"/>
</dbReference>
<dbReference type="PANTHER" id="PTHR12684">
    <property type="entry name" value="PUTATIVE PHOSPHOTRANSFERASE"/>
    <property type="match status" value="1"/>
</dbReference>
<dbReference type="Gene3D" id="3.20.170.30">
    <property type="match status" value="1"/>
</dbReference>
<comment type="catalytic activity">
    <reaction evidence="6">
        <text>2'-phospho-[ligated tRNA] + NAD(+) = mature tRNA + ADP-alpha-D-ribose 1'',2''-cyclic phosphate + nicotinamide</text>
        <dbReference type="Rhea" id="RHEA:23324"/>
        <dbReference type="Rhea" id="RHEA-COMP:11106"/>
        <dbReference type="Rhea" id="RHEA-COMP:11107"/>
        <dbReference type="ChEBI" id="CHEBI:17154"/>
        <dbReference type="ChEBI" id="CHEBI:57540"/>
        <dbReference type="ChEBI" id="CHEBI:76596"/>
        <dbReference type="ChEBI" id="CHEBI:82883"/>
        <dbReference type="ChEBI" id="CHEBI:85027"/>
        <dbReference type="EC" id="2.7.1.160"/>
    </reaction>
</comment>
<evidence type="ECO:0000256" key="6">
    <source>
        <dbReference type="ARBA" id="ARBA00047949"/>
    </source>
</evidence>
<dbReference type="AlphaFoldDB" id="A0A099NYF2"/>
<name>A0A099NYF2_PICKU</name>
<dbReference type="EC" id="2.7.1.160" evidence="3"/>
<dbReference type="InterPro" id="IPR042080">
    <property type="entry name" value="RNA_2'-PTrans_N"/>
</dbReference>
<evidence type="ECO:0000313" key="7">
    <source>
        <dbReference type="EMBL" id="KGK36886.1"/>
    </source>
</evidence>
<comment type="similarity">
    <text evidence="2">Belongs to the KptA/TPT1 family.</text>
</comment>
<evidence type="ECO:0000256" key="5">
    <source>
        <dbReference type="ARBA" id="ARBA00023027"/>
    </source>
</evidence>
<evidence type="ECO:0000256" key="1">
    <source>
        <dbReference type="ARBA" id="ARBA00003343"/>
    </source>
</evidence>
<evidence type="ECO:0000256" key="2">
    <source>
        <dbReference type="ARBA" id="ARBA00009836"/>
    </source>
</evidence>
<accession>A0A099NYF2</accession>
<dbReference type="InterPro" id="IPR042081">
    <property type="entry name" value="RNA_2'-PTrans_C"/>
</dbReference>
<keyword evidence="4" id="KW-0808">Transferase</keyword>
<protein>
    <recommendedName>
        <fullName evidence="3">2'-phosphotransferase</fullName>
        <ecNumber evidence="3">2.7.1.160</ecNumber>
    </recommendedName>
</protein>
<dbReference type="GO" id="GO:0005737">
    <property type="term" value="C:cytoplasm"/>
    <property type="evidence" value="ECO:0007669"/>
    <property type="project" value="EnsemblFungi"/>
</dbReference>
<dbReference type="HOGENOM" id="CLU_052998_0_0_1"/>
<organism evidence="7 8">
    <name type="scientific">Pichia kudriavzevii</name>
    <name type="common">Yeast</name>
    <name type="synonym">Issatchenkia orientalis</name>
    <dbReference type="NCBI Taxonomy" id="4909"/>
    <lineage>
        <taxon>Eukaryota</taxon>
        <taxon>Fungi</taxon>
        <taxon>Dikarya</taxon>
        <taxon>Ascomycota</taxon>
        <taxon>Saccharomycotina</taxon>
        <taxon>Pichiomycetes</taxon>
        <taxon>Pichiales</taxon>
        <taxon>Pichiaceae</taxon>
        <taxon>Pichia</taxon>
    </lineage>
</organism>